<dbReference type="Proteomes" id="UP001165120">
    <property type="component" value="Unassembled WGS sequence"/>
</dbReference>
<comment type="caution">
    <text evidence="4">The sequence shown here is derived from an EMBL/GenBank/DDBJ whole genome shotgun (WGS) entry which is preliminary data.</text>
</comment>
<feature type="compositionally biased region" description="Basic and acidic residues" evidence="2">
    <location>
        <begin position="552"/>
        <end position="575"/>
    </location>
</feature>
<dbReference type="Pfam" id="PF25909">
    <property type="entry name" value="zf-C2H2_AHC1"/>
    <property type="match status" value="1"/>
</dbReference>
<dbReference type="EMBL" id="BSXN01000283">
    <property type="protein sequence ID" value="GME67922.1"/>
    <property type="molecule type" value="Genomic_DNA"/>
</dbReference>
<feature type="region of interest" description="Disordered" evidence="2">
    <location>
        <begin position="409"/>
        <end position="440"/>
    </location>
</feature>
<dbReference type="InterPro" id="IPR058706">
    <property type="entry name" value="zf-C2H2_AHC1-like"/>
</dbReference>
<keyword evidence="1" id="KW-0175">Coiled coil</keyword>
<feature type="region of interest" description="Disordered" evidence="2">
    <location>
        <begin position="610"/>
        <end position="769"/>
    </location>
</feature>
<feature type="coiled-coil region" evidence="1">
    <location>
        <begin position="71"/>
        <end position="135"/>
    </location>
</feature>
<organism evidence="4 5">
    <name type="scientific">Candida boidinii</name>
    <name type="common">Yeast</name>
    <dbReference type="NCBI Taxonomy" id="5477"/>
    <lineage>
        <taxon>Eukaryota</taxon>
        <taxon>Fungi</taxon>
        <taxon>Dikarya</taxon>
        <taxon>Ascomycota</taxon>
        <taxon>Saccharomycotina</taxon>
        <taxon>Pichiomycetes</taxon>
        <taxon>Pichiales</taxon>
        <taxon>Pichiaceae</taxon>
        <taxon>Ogataea</taxon>
        <taxon>Ogataea/Candida clade</taxon>
    </lineage>
</organism>
<gene>
    <name evidence="4" type="ORF">Cboi02_000126600</name>
</gene>
<feature type="region of interest" description="Disordered" evidence="2">
    <location>
        <begin position="329"/>
        <end position="371"/>
    </location>
</feature>
<evidence type="ECO:0000259" key="3">
    <source>
        <dbReference type="Pfam" id="PF25909"/>
    </source>
</evidence>
<name>A0A9W6SVF7_CANBO</name>
<accession>A0A9W6SVF7</accession>
<feature type="compositionally biased region" description="Polar residues" evidence="2">
    <location>
        <begin position="711"/>
        <end position="728"/>
    </location>
</feature>
<proteinExistence type="predicted"/>
<feature type="compositionally biased region" description="Polar residues" evidence="2">
    <location>
        <begin position="648"/>
        <end position="703"/>
    </location>
</feature>
<feature type="compositionally biased region" description="Polar residues" evidence="2">
    <location>
        <begin position="424"/>
        <end position="436"/>
    </location>
</feature>
<feature type="region of interest" description="Disordered" evidence="2">
    <location>
        <begin position="519"/>
        <end position="575"/>
    </location>
</feature>
<evidence type="ECO:0000313" key="5">
    <source>
        <dbReference type="Proteomes" id="UP001165120"/>
    </source>
</evidence>
<dbReference type="AlphaFoldDB" id="A0A9W6SVF7"/>
<evidence type="ECO:0000313" key="4">
    <source>
        <dbReference type="EMBL" id="GME67922.1"/>
    </source>
</evidence>
<evidence type="ECO:0000256" key="1">
    <source>
        <dbReference type="SAM" id="Coils"/>
    </source>
</evidence>
<feature type="compositionally biased region" description="Low complexity" evidence="2">
    <location>
        <begin position="519"/>
        <end position="530"/>
    </location>
</feature>
<feature type="compositionally biased region" description="Polar residues" evidence="2">
    <location>
        <begin position="611"/>
        <end position="620"/>
    </location>
</feature>
<protein>
    <submittedName>
        <fullName evidence="4">Unnamed protein product</fullName>
    </submittedName>
</protein>
<evidence type="ECO:0000256" key="2">
    <source>
        <dbReference type="SAM" id="MobiDB-lite"/>
    </source>
</evidence>
<keyword evidence="5" id="KW-1185">Reference proteome</keyword>
<feature type="compositionally biased region" description="Basic residues" evidence="2">
    <location>
        <begin position="629"/>
        <end position="641"/>
    </location>
</feature>
<reference evidence="4" key="1">
    <citation type="submission" date="2023-04" db="EMBL/GenBank/DDBJ databases">
        <title>Candida boidinii NBRC 10035.</title>
        <authorList>
            <person name="Ichikawa N."/>
            <person name="Sato H."/>
            <person name="Tonouchi N."/>
        </authorList>
    </citation>
    <scope>NUCLEOTIDE SEQUENCE</scope>
    <source>
        <strain evidence="4">NBRC 10035</strain>
    </source>
</reference>
<sequence>MTESVPPVSPSLPTSNISQNTTEINNLYDNDNENENNDITVPTNTKLINIKDDAFLKKLTRIIEDEFNLEILLKQRELQLIENQISKCEAQILTLRNHYSIESNIKLTKEPTNFTEKYIELLQQMEERRKSLELIQQKNLDPNFIGGGGMNGGYKTRRASTYHKYNPNEYDIGEKPSESAYRTRSSTSSLKPATSKYSRLNQCIYRRSDGVLVKLTCNNCQRSNFSSAQGFLNHCRIAHGAEFTSQDNAALICGQVLSDDEQDSEALDTIKKIREDGLDPNKNLAKPQINFLNLGGGSNSISAGDSASSKSNSPAPIVAITKTAAATTETALDSSTPLVPPNIDGKSLPGKKQDQRTNSNTKTLPGLPLNSHLNTNVNSANMQYPTEFVKNPINNNNHNSTTNIQVTTTAHQISSPPVKKQKRSQSMSESAHVNSVTTTTTTATNNTAISKLPTMKPLSHLESKLKSLGKDTKFKELVENVTTKVSKPHLFDDEEEPTEEEILERQKSEIVKQQNLLINRQKNQQPQQRQITHSNEKESKSSTTGDDAAVNEDGKSRDHDHADKSEVGEGNDSKLETAVKETMSILNEAKKLNLNVDEYLKVALERRKNGDSNSFATGENFTIPDNKKSKSQANRRRRKSRGGVGIRRNSNVGLVMTTTPTNIGDNNDSSKTKSISPNTSPSPRNSISIESTGEDNANSSSVINKEESTNNDDSVPTTSAQENNVSFEQESKVEGDEDSDMDVDATATVTPGDSSRGHMRTRSMDYKSK</sequence>
<feature type="domain" description="AHC1-like C2H2 zinc-finger" evidence="3">
    <location>
        <begin position="200"/>
        <end position="284"/>
    </location>
</feature>